<dbReference type="OrthoDB" id="248233at2759"/>
<feature type="compositionally biased region" description="Low complexity" evidence="5">
    <location>
        <begin position="605"/>
        <end position="627"/>
    </location>
</feature>
<accession>W7TQD6</accession>
<feature type="compositionally biased region" description="Low complexity" evidence="5">
    <location>
        <begin position="332"/>
        <end position="349"/>
    </location>
</feature>
<dbReference type="PANTHER" id="PTHR43721">
    <property type="entry name" value="ELONGATION FACTOR TU-RELATED"/>
    <property type="match status" value="1"/>
</dbReference>
<keyword evidence="4" id="KW-0342">GTP-binding</keyword>
<dbReference type="GO" id="GO:0005525">
    <property type="term" value="F:GTP binding"/>
    <property type="evidence" value="ECO:0007669"/>
    <property type="project" value="UniProtKB-KW"/>
</dbReference>
<dbReference type="GO" id="GO:0003746">
    <property type="term" value="F:translation elongation factor activity"/>
    <property type="evidence" value="ECO:0007669"/>
    <property type="project" value="TreeGrafter"/>
</dbReference>
<feature type="region of interest" description="Disordered" evidence="5">
    <location>
        <begin position="590"/>
        <end position="666"/>
    </location>
</feature>
<evidence type="ECO:0000313" key="6">
    <source>
        <dbReference type="EMBL" id="EWM22606.1"/>
    </source>
</evidence>
<comment type="subcellular location">
    <subcellularLocation>
        <location evidence="1">Plastid</location>
        <location evidence="1">Chloroplast</location>
    </subcellularLocation>
</comment>
<dbReference type="SUPFAM" id="SSF50465">
    <property type="entry name" value="EF-Tu/eEF-1alpha/eIF2-gamma C-terminal domain"/>
    <property type="match status" value="1"/>
</dbReference>
<dbReference type="InterPro" id="IPR009000">
    <property type="entry name" value="Transl_B-barrel_sf"/>
</dbReference>
<protein>
    <recommendedName>
        <fullName evidence="2">Elongation factor Tu, chloroplastic</fullName>
    </recommendedName>
</protein>
<dbReference type="GO" id="GO:0009507">
    <property type="term" value="C:chloroplast"/>
    <property type="evidence" value="ECO:0007669"/>
    <property type="project" value="UniProtKB-SubCell"/>
</dbReference>
<evidence type="ECO:0000256" key="4">
    <source>
        <dbReference type="ARBA" id="ARBA00023134"/>
    </source>
</evidence>
<feature type="compositionally biased region" description="Gly residues" evidence="5">
    <location>
        <begin position="628"/>
        <end position="643"/>
    </location>
</feature>
<feature type="compositionally biased region" description="Basic and acidic residues" evidence="5">
    <location>
        <begin position="525"/>
        <end position="545"/>
    </location>
</feature>
<dbReference type="InterPro" id="IPR050055">
    <property type="entry name" value="EF-Tu_GTPase"/>
</dbReference>
<feature type="region of interest" description="Disordered" evidence="5">
    <location>
        <begin position="397"/>
        <end position="545"/>
    </location>
</feature>
<evidence type="ECO:0000256" key="2">
    <source>
        <dbReference type="ARBA" id="ARBA00021392"/>
    </source>
</evidence>
<dbReference type="PANTHER" id="PTHR43721:SF9">
    <property type="entry name" value="GTP-BINDING PROTEIN 1"/>
    <property type="match status" value="1"/>
</dbReference>
<keyword evidence="7" id="KW-1185">Reference proteome</keyword>
<evidence type="ECO:0000256" key="3">
    <source>
        <dbReference type="ARBA" id="ARBA00022741"/>
    </source>
</evidence>
<reference evidence="6 7" key="1">
    <citation type="journal article" date="2014" name="Mol. Plant">
        <title>Chromosome Scale Genome Assembly and Transcriptome Profiling of Nannochloropsis gaditana in Nitrogen Depletion.</title>
        <authorList>
            <person name="Corteggiani Carpinelli E."/>
            <person name="Telatin A."/>
            <person name="Vitulo N."/>
            <person name="Forcato C."/>
            <person name="D'Angelo M."/>
            <person name="Schiavon R."/>
            <person name="Vezzi A."/>
            <person name="Giacometti G.M."/>
            <person name="Morosinotto T."/>
            <person name="Valle G."/>
        </authorList>
    </citation>
    <scope>NUCLEOTIDE SEQUENCE [LARGE SCALE GENOMIC DNA]</scope>
    <source>
        <strain evidence="6 7">B-31</strain>
    </source>
</reference>
<name>W7TQD6_9STRA</name>
<dbReference type="AlphaFoldDB" id="W7TQD6"/>
<dbReference type="Gene3D" id="2.40.30.10">
    <property type="entry name" value="Translation factors"/>
    <property type="match status" value="1"/>
</dbReference>
<dbReference type="Gene3D" id="3.40.50.300">
    <property type="entry name" value="P-loop containing nucleotide triphosphate hydrolases"/>
    <property type="match status" value="1"/>
</dbReference>
<dbReference type="Proteomes" id="UP000019335">
    <property type="component" value="Unassembled WGS sequence"/>
</dbReference>
<evidence type="ECO:0000256" key="5">
    <source>
        <dbReference type="SAM" id="MobiDB-lite"/>
    </source>
</evidence>
<keyword evidence="3" id="KW-0547">Nucleotide-binding</keyword>
<comment type="caution">
    <text evidence="6">The sequence shown here is derived from an EMBL/GenBank/DDBJ whole genome shotgun (WGS) entry which is preliminary data.</text>
</comment>
<dbReference type="SUPFAM" id="SSF52540">
    <property type="entry name" value="P-loop containing nucleoside triphosphate hydrolases"/>
    <property type="match status" value="1"/>
</dbReference>
<evidence type="ECO:0000313" key="7">
    <source>
        <dbReference type="Proteomes" id="UP000019335"/>
    </source>
</evidence>
<feature type="region of interest" description="Disordered" evidence="5">
    <location>
        <begin position="687"/>
        <end position="735"/>
    </location>
</feature>
<dbReference type="SUPFAM" id="SSF50447">
    <property type="entry name" value="Translation proteins"/>
    <property type="match status" value="1"/>
</dbReference>
<proteinExistence type="predicted"/>
<sequence length="1028" mass="109694">MAESRIISPVDLASLPPKTSEVKIIGARIPIMAASVTAVHRAPTPYEANNHARRCRSRSEGSPITRSGVAPRSDHQPRADNGSTSSSMMSSLFAPPASLETAPHFEREVEEGNIEHKLHLCRPSEERLLHLTTQLNWRLNESPQGDAFYLIGVRDDGFPEGLPDVELRASIETLRVMAGGVRARLVQIRAFRGVTGGRIAHVRLQRTEIPSWGLTRAHERVRVAVLGGEEGGKSTLVGVLTTGKLDNGQGLARMQVFRHNHEVENGRTSSVSQHILGFRKDGSVANYKDCMPPPESSLQATTRVGGARGHRSRSLSSEDDSDFPAPPSFGTSLPSSLSAPSGAPSVLSPEEIQRESSHVLSFIDLAGHAKYLKTTFSGITGLSPDHAMVTLPASAAWAGEGGQGGEEVGWEDGDGKGGGSAHAPASQEGPDGSREQERTREEERMPKEACRRDGHSRQAPSGVVHGDAMDLGPMMDREDPESQCRQSWSAGNEIKVERGNAASNSSRRSRAPDGMQDEGGACLAGREDDPARCRGLSRDEGSSEKDRDALAYLELALSLRTPLFVVLTKADLASEAQVRHTMGMLQAAFRAHRGRRKGREGVVNSPTASPASSPPLSTKAGPETPGWTGRGVGGGGAPRGAGEGLQEKGDDSLSDGEGGSSWDKEGESCWLVRGEADLERAIRTYVSGYSSPPPGAAASRVARHSGARATEPEPGEAEGVKKDSDHTGARRAGEGGRARLAPCLPVFLVSSVTGQGLDLLRRFLRALPRSPTWAEAREDRIAEVHIDASLDVEGVGCVLAGAIDRGRVSVGDRMLLGPLRESGAFEMVVVRSLHLHKVPVRSVGAGQCVTLTFAPEAEEAICLEGLLCPESPNEGPPCSPLQGGQGVQICENAKINHGRDVAEGSVDERLFMSGVPRALTTKTYKGIVLVSPAACPVAAFEFEAEIVVLSDTHGPLSCNLEPSLHIHKTRQTAKLLSIDQGRHSSAGKGETVHCRFRFLFHAEYVRVGMMIVVRIGRTVAVGWVVQRC</sequence>
<dbReference type="InterPro" id="IPR009001">
    <property type="entry name" value="Transl_elong_EF1A/Init_IF2_C"/>
</dbReference>
<dbReference type="InterPro" id="IPR027417">
    <property type="entry name" value="P-loop_NTPase"/>
</dbReference>
<gene>
    <name evidence="6" type="ORF">Naga_100126g5</name>
</gene>
<evidence type="ECO:0000256" key="1">
    <source>
        <dbReference type="ARBA" id="ARBA00004229"/>
    </source>
</evidence>
<organism evidence="6 7">
    <name type="scientific">Nannochloropsis gaditana</name>
    <dbReference type="NCBI Taxonomy" id="72520"/>
    <lineage>
        <taxon>Eukaryota</taxon>
        <taxon>Sar</taxon>
        <taxon>Stramenopiles</taxon>
        <taxon>Ochrophyta</taxon>
        <taxon>Eustigmatophyceae</taxon>
        <taxon>Eustigmatales</taxon>
        <taxon>Monodopsidaceae</taxon>
        <taxon>Nannochloropsis</taxon>
    </lineage>
</organism>
<feature type="compositionally biased region" description="Basic and acidic residues" evidence="5">
    <location>
        <begin position="431"/>
        <end position="456"/>
    </location>
</feature>
<feature type="compositionally biased region" description="Basic and acidic residues" evidence="5">
    <location>
        <begin position="718"/>
        <end position="735"/>
    </location>
</feature>
<feature type="region of interest" description="Disordered" evidence="5">
    <location>
        <begin position="45"/>
        <end position="91"/>
    </location>
</feature>
<dbReference type="EMBL" id="AZIL01002134">
    <property type="protein sequence ID" value="EWM22606.1"/>
    <property type="molecule type" value="Genomic_DNA"/>
</dbReference>
<feature type="region of interest" description="Disordered" evidence="5">
    <location>
        <begin position="286"/>
        <end position="350"/>
    </location>
</feature>